<evidence type="ECO:0000256" key="1">
    <source>
        <dbReference type="ARBA" id="ARBA00022737"/>
    </source>
</evidence>
<dbReference type="InterPro" id="IPR019734">
    <property type="entry name" value="TPR_rpt"/>
</dbReference>
<dbReference type="PANTHER" id="PTHR44943:SF8">
    <property type="entry name" value="TPR REPEAT-CONTAINING PROTEIN MJ0263"/>
    <property type="match status" value="1"/>
</dbReference>
<evidence type="ECO:0000313" key="4">
    <source>
        <dbReference type="EMBL" id="SDA48555.1"/>
    </source>
</evidence>
<dbReference type="PANTHER" id="PTHR44943">
    <property type="entry name" value="CELLULOSE SYNTHASE OPERON PROTEIN C"/>
    <property type="match status" value="1"/>
</dbReference>
<dbReference type="SUPFAM" id="SSF48439">
    <property type="entry name" value="Protein prenylyltransferase"/>
    <property type="match status" value="1"/>
</dbReference>
<sequence length="319" mass="36942">MLEDYINEKISEARELMQNDTDKALKIYDELLEIEPDNINALNGKGSALMKVNKYDEANEYFDKSLSICENSSAFLNKGIIFKHLKENEQAIFYFDKACEINPNLENIITLLKNEITTSTDTINLNEFNDEASELIKKGIELKNESKLWDSLEAFLKAIEADSTCESEVNRLIDEIKNTFEKEFIYNDEEFDMDNKIDRIKMQAIRSLVKENDPSKTLTLMNIVLEVDKNDLNTLNHKGGVLFIFNEYQKAIDCFDKCLSIDKCYYCALFNKGIVLRIMNKLPEALSCFDELLKMPQYSNKVKPYHLEILTKLNQNPIP</sequence>
<evidence type="ECO:0000256" key="2">
    <source>
        <dbReference type="ARBA" id="ARBA00022803"/>
    </source>
</evidence>
<protein>
    <submittedName>
        <fullName evidence="4">Tetratricopeptide repeat-containing protein</fullName>
    </submittedName>
</protein>
<proteinExistence type="predicted"/>
<accession>A0A1G5VU60</accession>
<dbReference type="EMBL" id="FMXB01000005">
    <property type="protein sequence ID" value="SDA48555.1"/>
    <property type="molecule type" value="Genomic_DNA"/>
</dbReference>
<dbReference type="InterPro" id="IPR011990">
    <property type="entry name" value="TPR-like_helical_dom_sf"/>
</dbReference>
<dbReference type="Pfam" id="PF13181">
    <property type="entry name" value="TPR_8"/>
    <property type="match status" value="1"/>
</dbReference>
<evidence type="ECO:0000256" key="3">
    <source>
        <dbReference type="PROSITE-ProRule" id="PRU00339"/>
    </source>
</evidence>
<organism evidence="4 5">
    <name type="scientific">Methanobrevibacter millerae</name>
    <dbReference type="NCBI Taxonomy" id="230361"/>
    <lineage>
        <taxon>Archaea</taxon>
        <taxon>Methanobacteriati</taxon>
        <taxon>Methanobacteriota</taxon>
        <taxon>Methanomada group</taxon>
        <taxon>Methanobacteria</taxon>
        <taxon>Methanobacteriales</taxon>
        <taxon>Methanobacteriaceae</taxon>
        <taxon>Methanobrevibacter</taxon>
    </lineage>
</organism>
<dbReference type="OrthoDB" id="115601at2157"/>
<feature type="repeat" description="TPR" evidence="3">
    <location>
        <begin position="72"/>
        <end position="105"/>
    </location>
</feature>
<dbReference type="Gene3D" id="1.25.40.10">
    <property type="entry name" value="Tetratricopeptide repeat domain"/>
    <property type="match status" value="2"/>
</dbReference>
<keyword evidence="5" id="KW-1185">Reference proteome</keyword>
<reference evidence="4 5" key="1">
    <citation type="submission" date="2016-10" db="EMBL/GenBank/DDBJ databases">
        <authorList>
            <person name="Varghese N."/>
            <person name="Submissions S."/>
        </authorList>
    </citation>
    <scope>NUCLEOTIDE SEQUENCE [LARGE SCALE GENOMIC DNA]</scope>
    <source>
        <strain evidence="4 5">DSM 16643</strain>
    </source>
</reference>
<name>A0A1G5VU60_9EURY</name>
<gene>
    <name evidence="4" type="ORF">SAMN02910315_00823</name>
</gene>
<dbReference type="Pfam" id="PF14559">
    <property type="entry name" value="TPR_19"/>
    <property type="match status" value="1"/>
</dbReference>
<dbReference type="PROSITE" id="PS50005">
    <property type="entry name" value="TPR"/>
    <property type="match status" value="1"/>
</dbReference>
<dbReference type="InterPro" id="IPR051685">
    <property type="entry name" value="Ycf3/AcsC/BcsC/TPR_MFPF"/>
</dbReference>
<evidence type="ECO:0000313" key="5">
    <source>
        <dbReference type="Proteomes" id="UP000323439"/>
    </source>
</evidence>
<dbReference type="Proteomes" id="UP000323439">
    <property type="component" value="Unassembled WGS sequence"/>
</dbReference>
<dbReference type="RefSeq" id="WP_149731433.1">
    <property type="nucleotide sequence ID" value="NZ_FMXB01000005.1"/>
</dbReference>
<dbReference type="SMART" id="SM00028">
    <property type="entry name" value="TPR"/>
    <property type="match status" value="6"/>
</dbReference>
<dbReference type="Pfam" id="PF00515">
    <property type="entry name" value="TPR_1"/>
    <property type="match status" value="1"/>
</dbReference>
<keyword evidence="2 3" id="KW-0802">TPR repeat</keyword>
<dbReference type="AlphaFoldDB" id="A0A1G5VU60"/>
<keyword evidence="1" id="KW-0677">Repeat</keyword>